<organism evidence="1 2">
    <name type="scientific">Burkholderia cepacia</name>
    <name type="common">Pseudomonas cepacia</name>
    <dbReference type="NCBI Taxonomy" id="292"/>
    <lineage>
        <taxon>Bacteria</taxon>
        <taxon>Pseudomonadati</taxon>
        <taxon>Pseudomonadota</taxon>
        <taxon>Betaproteobacteria</taxon>
        <taxon>Burkholderiales</taxon>
        <taxon>Burkholderiaceae</taxon>
        <taxon>Burkholderia</taxon>
        <taxon>Burkholderia cepacia complex</taxon>
    </lineage>
</organism>
<protein>
    <submittedName>
        <fullName evidence="1">Uncharacterized protein</fullName>
    </submittedName>
</protein>
<dbReference type="EMBL" id="SNSQ01000016">
    <property type="protein sequence ID" value="TEU47492.1"/>
    <property type="molecule type" value="Genomic_DNA"/>
</dbReference>
<reference evidence="1 2" key="1">
    <citation type="submission" date="2019-03" db="EMBL/GenBank/DDBJ databases">
        <title>Burkholderia cepacia outbreak.</title>
        <authorList>
            <person name="Farzana R."/>
            <person name="Walsh T.R."/>
        </authorList>
    </citation>
    <scope>NUCLEOTIDE SEQUENCE [LARGE SCALE GENOMIC DNA]</scope>
    <source>
        <strain evidence="2">d13</strain>
    </source>
</reference>
<name>A0AAX2RQX8_BURCE</name>
<accession>A0AAX2RQX8</accession>
<dbReference type="RefSeq" id="WP_134256201.1">
    <property type="nucleotide sequence ID" value="NZ_SNSG01000013.1"/>
</dbReference>
<comment type="caution">
    <text evidence="1">The sequence shown here is derived from an EMBL/GenBank/DDBJ whole genome shotgun (WGS) entry which is preliminary data.</text>
</comment>
<sequence length="131" mass="14618">MSTLEEICTDKPVTLTAYRHDLDLPLTVPVAPLSQISLIGDDASRFLAWAAQPGWRSAFETDLQCIAQDGAGQPLLTTWMPLITFRESFCAGGRQLQDNETRSLMTRLRAEMRAWREAGADTVDVSGYQRQ</sequence>
<dbReference type="Proteomes" id="UP000298234">
    <property type="component" value="Unassembled WGS sequence"/>
</dbReference>
<dbReference type="AlphaFoldDB" id="A0AAX2RQX8"/>
<proteinExistence type="predicted"/>
<gene>
    <name evidence="1" type="ORF">E3D37_15925</name>
</gene>
<evidence type="ECO:0000313" key="2">
    <source>
        <dbReference type="Proteomes" id="UP000298234"/>
    </source>
</evidence>
<evidence type="ECO:0000313" key="1">
    <source>
        <dbReference type="EMBL" id="TEU47492.1"/>
    </source>
</evidence>